<evidence type="ECO:0000256" key="7">
    <source>
        <dbReference type="ARBA" id="ARBA00023295"/>
    </source>
</evidence>
<comment type="subcellular location">
    <subcellularLocation>
        <location evidence="1">Vacuole lumen</location>
    </subcellularLocation>
</comment>
<keyword evidence="10" id="KW-0472">Membrane</keyword>
<dbReference type="Proteomes" id="UP001279734">
    <property type="component" value="Unassembled WGS sequence"/>
</dbReference>
<dbReference type="SUPFAM" id="SSF75005">
    <property type="entry name" value="Arabinanase/levansucrase/invertase"/>
    <property type="match status" value="1"/>
</dbReference>
<dbReference type="GO" id="GO:0005975">
    <property type="term" value="P:carbohydrate metabolic process"/>
    <property type="evidence" value="ECO:0007669"/>
    <property type="project" value="InterPro"/>
</dbReference>
<dbReference type="AlphaFoldDB" id="A0AAD3SE17"/>
<evidence type="ECO:0000259" key="12">
    <source>
        <dbReference type="Pfam" id="PF08244"/>
    </source>
</evidence>
<feature type="domain" description="Beta-fructofuranosidase N-terminal" evidence="13">
    <location>
        <begin position="24"/>
        <end position="151"/>
    </location>
</feature>
<evidence type="ECO:0000256" key="6">
    <source>
        <dbReference type="ARBA" id="ARBA00023180"/>
    </source>
</evidence>
<feature type="region of interest" description="Disordered" evidence="9">
    <location>
        <begin position="114"/>
        <end position="134"/>
    </location>
</feature>
<feature type="domain" description="Glycosyl hydrolase family 32 C-terminal" evidence="12">
    <location>
        <begin position="482"/>
        <end position="636"/>
    </location>
</feature>
<protein>
    <recommendedName>
        <fullName evidence="3">beta-fructofuranosidase</fullName>
        <ecNumber evidence="3">3.2.1.26</ecNumber>
    </recommendedName>
</protein>
<dbReference type="Pfam" id="PF11837">
    <property type="entry name" value="INV_N"/>
    <property type="match status" value="1"/>
</dbReference>
<dbReference type="SMART" id="SM00640">
    <property type="entry name" value="Glyco_32"/>
    <property type="match status" value="1"/>
</dbReference>
<name>A0AAD3SE17_NEPGR</name>
<evidence type="ECO:0000256" key="9">
    <source>
        <dbReference type="SAM" id="MobiDB-lite"/>
    </source>
</evidence>
<dbReference type="GO" id="GO:0004564">
    <property type="term" value="F:beta-fructofuranosidase activity"/>
    <property type="evidence" value="ECO:0007669"/>
    <property type="project" value="UniProtKB-EC"/>
</dbReference>
<comment type="caution">
    <text evidence="14">The sequence shown here is derived from an EMBL/GenBank/DDBJ whole genome shotgun (WGS) entry which is preliminary data.</text>
</comment>
<dbReference type="InterPro" id="IPR023296">
    <property type="entry name" value="Glyco_hydro_beta-prop_sf"/>
</dbReference>
<dbReference type="EC" id="3.2.1.26" evidence="3"/>
<keyword evidence="10" id="KW-1133">Transmembrane helix</keyword>
<keyword evidence="5 8" id="KW-0378">Hydrolase</keyword>
<dbReference type="InterPro" id="IPR050551">
    <property type="entry name" value="Fructan_Metab_Enzymes"/>
</dbReference>
<evidence type="ECO:0000256" key="2">
    <source>
        <dbReference type="ARBA" id="ARBA00009902"/>
    </source>
</evidence>
<keyword evidence="15" id="KW-1185">Reference proteome</keyword>
<evidence type="ECO:0000259" key="11">
    <source>
        <dbReference type="Pfam" id="PF00251"/>
    </source>
</evidence>
<dbReference type="InterPro" id="IPR013189">
    <property type="entry name" value="Glyco_hydro_32_C"/>
</dbReference>
<evidence type="ECO:0000256" key="5">
    <source>
        <dbReference type="ARBA" id="ARBA00022801"/>
    </source>
</evidence>
<dbReference type="InterPro" id="IPR018053">
    <property type="entry name" value="Glyco_hydro_32_AS"/>
</dbReference>
<dbReference type="Gene3D" id="2.115.10.20">
    <property type="entry name" value="Glycosyl hydrolase domain, family 43"/>
    <property type="match status" value="1"/>
</dbReference>
<keyword evidence="6" id="KW-0325">Glycoprotein</keyword>
<evidence type="ECO:0000256" key="8">
    <source>
        <dbReference type="RuleBase" id="RU362110"/>
    </source>
</evidence>
<dbReference type="Pfam" id="PF00251">
    <property type="entry name" value="Glyco_hydro_32N"/>
    <property type="match status" value="1"/>
</dbReference>
<keyword evidence="4" id="KW-0926">Vacuole</keyword>
<dbReference type="PANTHER" id="PTHR31953">
    <property type="entry name" value="BETA-FRUCTOFURANOSIDASE, INSOLUBLE ISOENZYME CWINV1-RELATED"/>
    <property type="match status" value="1"/>
</dbReference>
<dbReference type="InterPro" id="IPR021792">
    <property type="entry name" value="Beta-fructofuranosidase_N"/>
</dbReference>
<evidence type="ECO:0000313" key="15">
    <source>
        <dbReference type="Proteomes" id="UP001279734"/>
    </source>
</evidence>
<keyword evidence="7 8" id="KW-0326">Glycosidase</keyword>
<gene>
    <name evidence="14" type="ORF">Nepgr_011354</name>
</gene>
<dbReference type="InterPro" id="IPR013320">
    <property type="entry name" value="ConA-like_dom_sf"/>
</dbReference>
<reference evidence="14" key="1">
    <citation type="submission" date="2023-05" db="EMBL/GenBank/DDBJ databases">
        <title>Nepenthes gracilis genome sequencing.</title>
        <authorList>
            <person name="Fukushima K."/>
        </authorList>
    </citation>
    <scope>NUCLEOTIDE SEQUENCE</scope>
    <source>
        <strain evidence="14">SING2019-196</strain>
    </source>
</reference>
<organism evidence="14 15">
    <name type="scientific">Nepenthes gracilis</name>
    <name type="common">Slender pitcher plant</name>
    <dbReference type="NCBI Taxonomy" id="150966"/>
    <lineage>
        <taxon>Eukaryota</taxon>
        <taxon>Viridiplantae</taxon>
        <taxon>Streptophyta</taxon>
        <taxon>Embryophyta</taxon>
        <taxon>Tracheophyta</taxon>
        <taxon>Spermatophyta</taxon>
        <taxon>Magnoliopsida</taxon>
        <taxon>eudicotyledons</taxon>
        <taxon>Gunneridae</taxon>
        <taxon>Pentapetalae</taxon>
        <taxon>Caryophyllales</taxon>
        <taxon>Nepenthaceae</taxon>
        <taxon>Nepenthes</taxon>
    </lineage>
</organism>
<dbReference type="InterPro" id="IPR001362">
    <property type="entry name" value="Glyco_hydro_32"/>
</dbReference>
<dbReference type="Gene3D" id="2.60.120.560">
    <property type="entry name" value="Exo-inulinase, domain 1"/>
    <property type="match status" value="1"/>
</dbReference>
<comment type="similarity">
    <text evidence="2 8">Belongs to the glycosyl hydrolase 32 family.</text>
</comment>
<feature type="domain" description="Glycosyl hydrolase family 32 N-terminal" evidence="11">
    <location>
        <begin position="161"/>
        <end position="479"/>
    </location>
</feature>
<feature type="region of interest" description="Disordered" evidence="9">
    <location>
        <begin position="1"/>
        <end position="35"/>
    </location>
</feature>
<dbReference type="Pfam" id="PF08244">
    <property type="entry name" value="Glyco_hydro_32C"/>
    <property type="match status" value="1"/>
</dbReference>
<evidence type="ECO:0000256" key="1">
    <source>
        <dbReference type="ARBA" id="ARBA00004410"/>
    </source>
</evidence>
<keyword evidence="10" id="KW-0812">Transmembrane</keyword>
<evidence type="ECO:0000256" key="4">
    <source>
        <dbReference type="ARBA" id="ARBA00022554"/>
    </source>
</evidence>
<dbReference type="CDD" id="cd18624">
    <property type="entry name" value="GH32_Fruct1-like"/>
    <property type="match status" value="1"/>
</dbReference>
<sequence length="672" mass="74834">MTGTNGGHYSSEPDDFTGLSHSNKPLPKVDVNSSSNGQRSVKIWLVILSGLLVSALAMALLGNTQKEVLESEVNVSLTGPASEDLEVTQGAAKNRVQEFPSCLKKIPPGVMEGRGLRSPRVSRGKAKGVSEKTNQLSYRRSRSPEFEWNEKQLAWQRTAFHFQPPQNWMNDPNGPLFYKGWYHIFYQYNPNAAVWGDIVWGHAVSRDLIKWLHLPAAMIADRWYDINGVWTGSATLLPDGQIIMLYSGSSNDSTQVQNLAYPADLSDPLLINWIKYPGNPILLPPPGIDPKDFRDPTTAWNTAGGKWRFAIGSKMNRTGISLVYETQDFKSFKLLDGVLHAVPATGMWECVDFYPVSMTEPNGMDTSVNGPHVKHVLKASLDEDRNDYYAIGRYDEEKGIWVPDNPENDVGIGLRYDYGKFYASKTFYDQEKRRRVLWGWITESDNEAADIRKGWASLQAIPRTVVYDQKTGTNLLQWPVEEVESLRTRSKNFINITVQAGSFLPLDVGSATELDIIAEFEIDLEALDKLSDFDEEYTCGTSSGANQRGALGPFGLLVLATDDFSEQTPVYFYITKGSDGNPRTFFCTDASRSSIADDVMDDISGSTVPVLRGEKFSLRILVDHSIIEAFAQGGRTGHHYGINRGMANKSGVKVMMDRNDLLHTLMMTGSST</sequence>
<evidence type="ECO:0000313" key="14">
    <source>
        <dbReference type="EMBL" id="GMH09513.1"/>
    </source>
</evidence>
<dbReference type="EMBL" id="BSYO01000009">
    <property type="protein sequence ID" value="GMH09513.1"/>
    <property type="molecule type" value="Genomic_DNA"/>
</dbReference>
<dbReference type="InterPro" id="IPR013148">
    <property type="entry name" value="Glyco_hydro_32_N"/>
</dbReference>
<accession>A0AAD3SE17</accession>
<dbReference type="GO" id="GO:0005775">
    <property type="term" value="C:vacuolar lumen"/>
    <property type="evidence" value="ECO:0007669"/>
    <property type="project" value="UniProtKB-SubCell"/>
</dbReference>
<dbReference type="SUPFAM" id="SSF49899">
    <property type="entry name" value="Concanavalin A-like lectins/glucanases"/>
    <property type="match status" value="1"/>
</dbReference>
<dbReference type="PROSITE" id="PS00609">
    <property type="entry name" value="GLYCOSYL_HYDROL_F32"/>
    <property type="match status" value="1"/>
</dbReference>
<evidence type="ECO:0000259" key="13">
    <source>
        <dbReference type="Pfam" id="PF11837"/>
    </source>
</evidence>
<proteinExistence type="inferred from homology"/>
<evidence type="ECO:0000256" key="3">
    <source>
        <dbReference type="ARBA" id="ARBA00012758"/>
    </source>
</evidence>
<evidence type="ECO:0000256" key="10">
    <source>
        <dbReference type="SAM" id="Phobius"/>
    </source>
</evidence>
<feature type="transmembrane region" description="Helical" evidence="10">
    <location>
        <begin position="43"/>
        <end position="62"/>
    </location>
</feature>
<dbReference type="FunFam" id="2.115.10.20:FF:000001">
    <property type="entry name" value="Beta-fructofuranosidase, insoluble isoenzyme CWINV1"/>
    <property type="match status" value="1"/>
</dbReference>